<dbReference type="Gene3D" id="3.10.450.50">
    <property type="match status" value="1"/>
</dbReference>
<evidence type="ECO:0000313" key="2">
    <source>
        <dbReference type="EMBL" id="MDO6414533.1"/>
    </source>
</evidence>
<protein>
    <submittedName>
        <fullName evidence="2">Nuclear transport factor 2 family protein</fullName>
    </submittedName>
</protein>
<dbReference type="InterPro" id="IPR027843">
    <property type="entry name" value="DUF4440"/>
</dbReference>
<feature type="domain" description="DUF4440" evidence="1">
    <location>
        <begin position="9"/>
        <end position="116"/>
    </location>
</feature>
<accession>A0ABT8Y882</accession>
<dbReference type="Proteomes" id="UP001169764">
    <property type="component" value="Unassembled WGS sequence"/>
</dbReference>
<dbReference type="SUPFAM" id="SSF54427">
    <property type="entry name" value="NTF2-like"/>
    <property type="match status" value="1"/>
</dbReference>
<dbReference type="Pfam" id="PF14534">
    <property type="entry name" value="DUF4440"/>
    <property type="match status" value="1"/>
</dbReference>
<comment type="caution">
    <text evidence="2">The sequence shown here is derived from an EMBL/GenBank/DDBJ whole genome shotgun (WGS) entry which is preliminary data.</text>
</comment>
<evidence type="ECO:0000259" key="1">
    <source>
        <dbReference type="Pfam" id="PF14534"/>
    </source>
</evidence>
<dbReference type="RefSeq" id="WP_303541772.1">
    <property type="nucleotide sequence ID" value="NZ_JAUOTP010000003.1"/>
</dbReference>
<proteinExistence type="predicted"/>
<sequence>MSQELSVTIRNAERLRCTAMLQKDLSQLDGLLDERLIFAHATGMVDDKCAYMAKMAAGRIDYIAIDWPEAQVIGLGAGHALLAGRMATHLRVDGTEKQLDNRVTAIWGETAGAWRMLTFQSTPIKA</sequence>
<dbReference type="InterPro" id="IPR032710">
    <property type="entry name" value="NTF2-like_dom_sf"/>
</dbReference>
<evidence type="ECO:0000313" key="3">
    <source>
        <dbReference type="Proteomes" id="UP001169764"/>
    </source>
</evidence>
<keyword evidence="3" id="KW-1185">Reference proteome</keyword>
<dbReference type="EMBL" id="JAUOTP010000003">
    <property type="protein sequence ID" value="MDO6414533.1"/>
    <property type="molecule type" value="Genomic_DNA"/>
</dbReference>
<reference evidence="2" key="1">
    <citation type="submission" date="2023-07" db="EMBL/GenBank/DDBJ databases">
        <authorList>
            <person name="Kim M."/>
        </authorList>
    </citation>
    <scope>NUCLEOTIDE SEQUENCE</scope>
    <source>
        <strain evidence="2">BIUV-7</strain>
    </source>
</reference>
<name>A0ABT8Y882_9SPHN</name>
<gene>
    <name evidence="2" type="ORF">Q4F19_09090</name>
</gene>
<organism evidence="2 3">
    <name type="scientific">Sphingomonas natans</name>
    <dbReference type="NCBI Taxonomy" id="3063330"/>
    <lineage>
        <taxon>Bacteria</taxon>
        <taxon>Pseudomonadati</taxon>
        <taxon>Pseudomonadota</taxon>
        <taxon>Alphaproteobacteria</taxon>
        <taxon>Sphingomonadales</taxon>
        <taxon>Sphingomonadaceae</taxon>
        <taxon>Sphingomonas</taxon>
    </lineage>
</organism>